<dbReference type="InterPro" id="IPR001387">
    <property type="entry name" value="Cro/C1-type_HTH"/>
</dbReference>
<dbReference type="InterPro" id="IPR010982">
    <property type="entry name" value="Lambda_DNA-bd_dom_sf"/>
</dbReference>
<dbReference type="STRING" id="1802389.A3C17_01330"/>
<dbReference type="PANTHER" id="PTHR46797">
    <property type="entry name" value="HTH-TYPE TRANSCRIPTIONAL REGULATOR"/>
    <property type="match status" value="1"/>
</dbReference>
<evidence type="ECO:0000313" key="3">
    <source>
        <dbReference type="EMBL" id="OGL71135.1"/>
    </source>
</evidence>
<evidence type="ECO:0000256" key="1">
    <source>
        <dbReference type="ARBA" id="ARBA00023125"/>
    </source>
</evidence>
<gene>
    <name evidence="3" type="ORF">A3C17_01330</name>
</gene>
<dbReference type="Gene3D" id="1.10.260.40">
    <property type="entry name" value="lambda repressor-like DNA-binding domains"/>
    <property type="match status" value="4"/>
</dbReference>
<dbReference type="Proteomes" id="UP000177097">
    <property type="component" value="Unassembled WGS sequence"/>
</dbReference>
<dbReference type="EMBL" id="MGDX01000017">
    <property type="protein sequence ID" value="OGL71135.1"/>
    <property type="molecule type" value="Genomic_DNA"/>
</dbReference>
<dbReference type="SMART" id="SM00530">
    <property type="entry name" value="HTH_XRE"/>
    <property type="match status" value="4"/>
</dbReference>
<reference evidence="3 4" key="1">
    <citation type="journal article" date="2016" name="Nat. Commun.">
        <title>Thousands of microbial genomes shed light on interconnected biogeochemical processes in an aquifer system.</title>
        <authorList>
            <person name="Anantharaman K."/>
            <person name="Brown C.T."/>
            <person name="Hug L.A."/>
            <person name="Sharon I."/>
            <person name="Castelle C.J."/>
            <person name="Probst A.J."/>
            <person name="Thomas B.C."/>
            <person name="Singh A."/>
            <person name="Wilkins M.J."/>
            <person name="Karaoz U."/>
            <person name="Brodie E.L."/>
            <person name="Williams K.H."/>
            <person name="Hubbard S.S."/>
            <person name="Banfield J.F."/>
        </authorList>
    </citation>
    <scope>NUCLEOTIDE SEQUENCE [LARGE SCALE GENOMIC DNA]</scope>
</reference>
<accession>A0A1F7TYP9</accession>
<keyword evidence="1" id="KW-0238">DNA-binding</keyword>
<dbReference type="Pfam" id="PF01381">
    <property type="entry name" value="HTH_3"/>
    <property type="match status" value="2"/>
</dbReference>
<dbReference type="InterPro" id="IPR050807">
    <property type="entry name" value="TransReg_Diox_bact_type"/>
</dbReference>
<comment type="caution">
    <text evidence="3">The sequence shown here is derived from an EMBL/GenBank/DDBJ whole genome shotgun (WGS) entry which is preliminary data.</text>
</comment>
<sequence length="317" mass="35159">MRNHVTFRSEEDTEPPEVWMTSCKTELGMFVRAQRLGKGWSQVRLASEAGVSQRVISAIETGDRPCAKVLLLGNLARVLGCEPDKLRKLVPDELALPSTERGRFIRARRTELDLSLEDLAFKMSVSLQDVRKLEMGARNLSGNVRCIPHLAHALEVPIDQLLPFFRGFSITPVGELGKLVQLRRAQLGMTRVALAGTLRLSRVIVEQIEDESITLIYRNPQLERLASALALDPDELKRARPKRRLNAHPRALGTLGALLTTKREELNYTQSAVARRAGVSTSSISKIECGGFVSAKTAIKIVAALDIEIPNELMPKK</sequence>
<protein>
    <recommendedName>
        <fullName evidence="2">HTH cro/C1-type domain-containing protein</fullName>
    </recommendedName>
</protein>
<dbReference type="GO" id="GO:0005829">
    <property type="term" value="C:cytosol"/>
    <property type="evidence" value="ECO:0007669"/>
    <property type="project" value="TreeGrafter"/>
</dbReference>
<dbReference type="CDD" id="cd00093">
    <property type="entry name" value="HTH_XRE"/>
    <property type="match status" value="3"/>
</dbReference>
<feature type="domain" description="HTH cro/C1-type" evidence="2">
    <location>
        <begin position="31"/>
        <end position="86"/>
    </location>
</feature>
<dbReference type="PANTHER" id="PTHR46797:SF1">
    <property type="entry name" value="METHYLPHOSPHONATE SYNTHASE"/>
    <property type="match status" value="1"/>
</dbReference>
<organism evidence="3 4">
    <name type="scientific">Candidatus Uhrbacteria bacterium RIFCSPHIGHO2_02_FULL_53_13</name>
    <dbReference type="NCBI Taxonomy" id="1802389"/>
    <lineage>
        <taxon>Bacteria</taxon>
        <taxon>Candidatus Uhriibacteriota</taxon>
    </lineage>
</organism>
<feature type="domain" description="HTH cro/C1-type" evidence="2">
    <location>
        <begin position="105"/>
        <end position="161"/>
    </location>
</feature>
<name>A0A1F7TYP9_9BACT</name>
<evidence type="ECO:0000259" key="2">
    <source>
        <dbReference type="PROSITE" id="PS50943"/>
    </source>
</evidence>
<evidence type="ECO:0000313" key="4">
    <source>
        <dbReference type="Proteomes" id="UP000177097"/>
    </source>
</evidence>
<proteinExistence type="predicted"/>
<feature type="domain" description="HTH cro/C1-type" evidence="2">
    <location>
        <begin position="259"/>
        <end position="313"/>
    </location>
</feature>
<dbReference type="SUPFAM" id="SSF47413">
    <property type="entry name" value="lambda repressor-like DNA-binding domains"/>
    <property type="match status" value="3"/>
</dbReference>
<dbReference type="AlphaFoldDB" id="A0A1F7TYP9"/>
<dbReference type="GO" id="GO:0003700">
    <property type="term" value="F:DNA-binding transcription factor activity"/>
    <property type="evidence" value="ECO:0007669"/>
    <property type="project" value="TreeGrafter"/>
</dbReference>
<dbReference type="PROSITE" id="PS50943">
    <property type="entry name" value="HTH_CROC1"/>
    <property type="match status" value="3"/>
</dbReference>
<dbReference type="GO" id="GO:0003677">
    <property type="term" value="F:DNA binding"/>
    <property type="evidence" value="ECO:0007669"/>
    <property type="project" value="UniProtKB-KW"/>
</dbReference>